<reference evidence="2" key="1">
    <citation type="submission" date="2019-07" db="EMBL/GenBank/DDBJ databases">
        <title>De Novo Assembly of kiwifruit Actinidia rufa.</title>
        <authorList>
            <person name="Sugita-Konishi S."/>
            <person name="Sato K."/>
            <person name="Mori E."/>
            <person name="Abe Y."/>
            <person name="Kisaki G."/>
            <person name="Hamano K."/>
            <person name="Suezawa K."/>
            <person name="Otani M."/>
            <person name="Fukuda T."/>
            <person name="Manabe T."/>
            <person name="Gomi K."/>
            <person name="Tabuchi M."/>
            <person name="Akimitsu K."/>
            <person name="Kataoka I."/>
        </authorList>
    </citation>
    <scope>NUCLEOTIDE SEQUENCE [LARGE SCALE GENOMIC DNA]</scope>
    <source>
        <strain evidence="2">cv. Fuchu</strain>
    </source>
</reference>
<dbReference type="EMBL" id="BJWL01000301">
    <property type="protein sequence ID" value="GFS38128.1"/>
    <property type="molecule type" value="Genomic_DNA"/>
</dbReference>
<evidence type="ECO:0000313" key="2">
    <source>
        <dbReference type="Proteomes" id="UP000585474"/>
    </source>
</evidence>
<sequence>MFSMSGGQCGPHPGLHLANLPSWASIPNQSAAEGGDGALSPHLHAGISQFRLNRACSGHVDAPNREALQRRGSATYLHHSLTKGAGKSLFTQSSRDIFDLLNYEPIYCHTIPLRAEKVDRVSLPSLRIEGRAPRLDAFSSEEVEEDSAQLVLNRSGGWVIPGSEPSLTISISILDKDHLGDVAHTPPRFVGEVEISPFREISYSGGSSGKADMMRFSSLRKRTTPSADLPFVIAPPTSQVSEERNLWRIPPRGPRGGQGKTSSRASRELWKLEFSACELGRQLMVAHFSKDYDTSMALARVVLLLIDVASLNEESPNAFQDLLVMQATVLANRMQEQSIELKKAKKKVTEFHFEAYLDGWTTCLDKLGIPEDSPAWAKAAPTLGYLESPAPYSPLILPSFDELEYRKATMD</sequence>
<name>A0A7J0DMM5_9ERIC</name>
<evidence type="ECO:0000313" key="1">
    <source>
        <dbReference type="EMBL" id="GFS38128.1"/>
    </source>
</evidence>
<comment type="caution">
    <text evidence="1">The sequence shown here is derived from an EMBL/GenBank/DDBJ whole genome shotgun (WGS) entry which is preliminary data.</text>
</comment>
<keyword evidence="2" id="KW-1185">Reference proteome</keyword>
<dbReference type="Proteomes" id="UP000585474">
    <property type="component" value="Unassembled WGS sequence"/>
</dbReference>
<proteinExistence type="predicted"/>
<protein>
    <submittedName>
        <fullName evidence="1">Uncharacterized protein</fullName>
    </submittedName>
</protein>
<accession>A0A7J0DMM5</accession>
<dbReference type="AlphaFoldDB" id="A0A7J0DMM5"/>
<gene>
    <name evidence="1" type="ORF">Acr_00g0055880</name>
</gene>
<organism evidence="1 2">
    <name type="scientific">Actinidia rufa</name>
    <dbReference type="NCBI Taxonomy" id="165716"/>
    <lineage>
        <taxon>Eukaryota</taxon>
        <taxon>Viridiplantae</taxon>
        <taxon>Streptophyta</taxon>
        <taxon>Embryophyta</taxon>
        <taxon>Tracheophyta</taxon>
        <taxon>Spermatophyta</taxon>
        <taxon>Magnoliopsida</taxon>
        <taxon>eudicotyledons</taxon>
        <taxon>Gunneridae</taxon>
        <taxon>Pentapetalae</taxon>
        <taxon>asterids</taxon>
        <taxon>Ericales</taxon>
        <taxon>Actinidiaceae</taxon>
        <taxon>Actinidia</taxon>
    </lineage>
</organism>